<dbReference type="GO" id="GO:0004222">
    <property type="term" value="F:metalloendopeptidase activity"/>
    <property type="evidence" value="ECO:0007669"/>
    <property type="project" value="TreeGrafter"/>
</dbReference>
<evidence type="ECO:0000313" key="3">
    <source>
        <dbReference type="EMBL" id="RLE13256.1"/>
    </source>
</evidence>
<dbReference type="SMART" id="SM00257">
    <property type="entry name" value="LysM"/>
    <property type="match status" value="2"/>
</dbReference>
<protein>
    <recommendedName>
        <fullName evidence="2">LysM domain-containing protein</fullName>
    </recommendedName>
</protein>
<dbReference type="AlphaFoldDB" id="A0A662DH47"/>
<dbReference type="Gene3D" id="2.70.70.10">
    <property type="entry name" value="Glucose Permease (Domain IIA)"/>
    <property type="match status" value="1"/>
</dbReference>
<dbReference type="InterPro" id="IPR018392">
    <property type="entry name" value="LysM"/>
</dbReference>
<comment type="caution">
    <text evidence="3">The sequence shown here is derived from an EMBL/GenBank/DDBJ whole genome shotgun (WGS) entry which is preliminary data.</text>
</comment>
<proteinExistence type="predicted"/>
<evidence type="ECO:0000259" key="2">
    <source>
        <dbReference type="PROSITE" id="PS51782"/>
    </source>
</evidence>
<dbReference type="Proteomes" id="UP000280417">
    <property type="component" value="Unassembled WGS sequence"/>
</dbReference>
<dbReference type="CDD" id="cd00118">
    <property type="entry name" value="LysM"/>
    <property type="match status" value="2"/>
</dbReference>
<dbReference type="InterPro" id="IPR011055">
    <property type="entry name" value="Dup_hybrid_motif"/>
</dbReference>
<dbReference type="PANTHER" id="PTHR21666:SF270">
    <property type="entry name" value="MUREIN HYDROLASE ACTIVATOR ENVC"/>
    <property type="match status" value="1"/>
</dbReference>
<dbReference type="SUPFAM" id="SSF54106">
    <property type="entry name" value="LysM domain"/>
    <property type="match status" value="1"/>
</dbReference>
<accession>A0A662DH47</accession>
<evidence type="ECO:0000313" key="4">
    <source>
        <dbReference type="Proteomes" id="UP000280417"/>
    </source>
</evidence>
<dbReference type="EMBL" id="QMQA01000107">
    <property type="protein sequence ID" value="RLE13256.1"/>
    <property type="molecule type" value="Genomic_DNA"/>
</dbReference>
<dbReference type="InterPro" id="IPR050570">
    <property type="entry name" value="Cell_wall_metabolism_enzyme"/>
</dbReference>
<organism evidence="3 4">
    <name type="scientific">Aerophobetes bacterium</name>
    <dbReference type="NCBI Taxonomy" id="2030807"/>
    <lineage>
        <taxon>Bacteria</taxon>
        <taxon>Candidatus Aerophobota</taxon>
    </lineage>
</organism>
<keyword evidence="1" id="KW-0812">Transmembrane</keyword>
<dbReference type="InterPro" id="IPR016047">
    <property type="entry name" value="M23ase_b-sheet_dom"/>
</dbReference>
<gene>
    <name evidence="3" type="ORF">DRJ04_04660</name>
</gene>
<dbReference type="InterPro" id="IPR036779">
    <property type="entry name" value="LysM_dom_sf"/>
</dbReference>
<dbReference type="Pfam" id="PF01551">
    <property type="entry name" value="Peptidase_M23"/>
    <property type="match status" value="1"/>
</dbReference>
<dbReference type="CDD" id="cd12797">
    <property type="entry name" value="M23_peptidase"/>
    <property type="match status" value="1"/>
</dbReference>
<feature type="transmembrane region" description="Helical" evidence="1">
    <location>
        <begin position="20"/>
        <end position="42"/>
    </location>
</feature>
<sequence>MVRKVRGKKRAKLIARCGLIFFILVWISFFCPFLKAAILVYYRYHIVQKGENLWNISKRYGVSVNEIKKKNNLRSDRIYPRQKLIIPIKVKGIYHPVKRYETLWRICKTYGVSMEKVISLNRLQDPNHIMPGQRLFIPGASKVKKIDIPKEIIAAGKKDATSTPPEEDKIQPSPTFGETVKGKGFLIWPLEGKAVSYRRRDFGIDILAPEGTSVVAPAKGKVYYSGLLRNYGWTIIIEHQELGLYTCYMYNSVNLVKKGDLVEKGQPIARIGKSGTAEEAMLHFEVRRAKDGKPMDPLEYLPSDYK</sequence>
<feature type="domain" description="LysM" evidence="2">
    <location>
        <begin position="43"/>
        <end position="86"/>
    </location>
</feature>
<evidence type="ECO:0000256" key="1">
    <source>
        <dbReference type="SAM" id="Phobius"/>
    </source>
</evidence>
<dbReference type="Pfam" id="PF01476">
    <property type="entry name" value="LysM"/>
    <property type="match status" value="2"/>
</dbReference>
<keyword evidence="1" id="KW-1133">Transmembrane helix</keyword>
<name>A0A662DH47_UNCAE</name>
<keyword evidence="1" id="KW-0472">Membrane</keyword>
<dbReference type="Gene3D" id="3.10.350.10">
    <property type="entry name" value="LysM domain"/>
    <property type="match status" value="2"/>
</dbReference>
<feature type="domain" description="LysM" evidence="2">
    <location>
        <begin position="93"/>
        <end position="137"/>
    </location>
</feature>
<dbReference type="SUPFAM" id="SSF51261">
    <property type="entry name" value="Duplicated hybrid motif"/>
    <property type="match status" value="1"/>
</dbReference>
<reference evidence="3 4" key="1">
    <citation type="submission" date="2018-06" db="EMBL/GenBank/DDBJ databases">
        <title>Extensive metabolic versatility and redundancy in microbially diverse, dynamic hydrothermal sediments.</title>
        <authorList>
            <person name="Dombrowski N."/>
            <person name="Teske A."/>
            <person name="Baker B.J."/>
        </authorList>
    </citation>
    <scope>NUCLEOTIDE SEQUENCE [LARGE SCALE GENOMIC DNA]</scope>
    <source>
        <strain evidence="3">B3_G15</strain>
    </source>
</reference>
<dbReference type="PROSITE" id="PS51782">
    <property type="entry name" value="LYSM"/>
    <property type="match status" value="2"/>
</dbReference>
<dbReference type="PANTHER" id="PTHR21666">
    <property type="entry name" value="PEPTIDASE-RELATED"/>
    <property type="match status" value="1"/>
</dbReference>